<evidence type="ECO:0000259" key="5">
    <source>
        <dbReference type="PROSITE" id="PS50016"/>
    </source>
</evidence>
<evidence type="ECO:0000256" key="2">
    <source>
        <dbReference type="ARBA" id="ARBA00022771"/>
    </source>
</evidence>
<dbReference type="InterPro" id="IPR019787">
    <property type="entry name" value="Znf_PHD-finger"/>
</dbReference>
<evidence type="ECO:0000313" key="7">
    <source>
        <dbReference type="Proteomes" id="UP000324832"/>
    </source>
</evidence>
<name>A0A5E4PZC6_9NEOP</name>
<dbReference type="SUPFAM" id="SSF57903">
    <property type="entry name" value="FYVE/PHD zinc finger"/>
    <property type="match status" value="1"/>
</dbReference>
<dbReference type="CDD" id="cd15489">
    <property type="entry name" value="PHD_SF"/>
    <property type="match status" value="1"/>
</dbReference>
<gene>
    <name evidence="6" type="ORF">LSINAPIS_LOCUS4058</name>
</gene>
<dbReference type="SMART" id="SM00249">
    <property type="entry name" value="PHD"/>
    <property type="match status" value="1"/>
</dbReference>
<reference evidence="6 7" key="1">
    <citation type="submission" date="2017-07" db="EMBL/GenBank/DDBJ databases">
        <authorList>
            <person name="Talla V."/>
            <person name="Backstrom N."/>
        </authorList>
    </citation>
    <scope>NUCLEOTIDE SEQUENCE [LARGE SCALE GENOMIC DNA]</scope>
</reference>
<keyword evidence="3" id="KW-0862">Zinc</keyword>
<dbReference type="InterPro" id="IPR009003">
    <property type="entry name" value="Peptidase_S1_PA"/>
</dbReference>
<organism evidence="6 7">
    <name type="scientific">Leptidea sinapis</name>
    <dbReference type="NCBI Taxonomy" id="189913"/>
    <lineage>
        <taxon>Eukaryota</taxon>
        <taxon>Metazoa</taxon>
        <taxon>Ecdysozoa</taxon>
        <taxon>Arthropoda</taxon>
        <taxon>Hexapoda</taxon>
        <taxon>Insecta</taxon>
        <taxon>Pterygota</taxon>
        <taxon>Neoptera</taxon>
        <taxon>Endopterygota</taxon>
        <taxon>Lepidoptera</taxon>
        <taxon>Glossata</taxon>
        <taxon>Ditrysia</taxon>
        <taxon>Papilionoidea</taxon>
        <taxon>Pieridae</taxon>
        <taxon>Dismorphiinae</taxon>
        <taxon>Leptidea</taxon>
    </lineage>
</organism>
<evidence type="ECO:0000256" key="1">
    <source>
        <dbReference type="ARBA" id="ARBA00022723"/>
    </source>
</evidence>
<dbReference type="Proteomes" id="UP000324832">
    <property type="component" value="Unassembled WGS sequence"/>
</dbReference>
<dbReference type="PROSITE" id="PS01359">
    <property type="entry name" value="ZF_PHD_1"/>
    <property type="match status" value="1"/>
</dbReference>
<protein>
    <recommendedName>
        <fullName evidence="5">PHD-type domain-containing protein</fullName>
    </recommendedName>
</protein>
<keyword evidence="7" id="KW-1185">Reference proteome</keyword>
<dbReference type="SUPFAM" id="SSF50494">
    <property type="entry name" value="Trypsin-like serine proteases"/>
    <property type="match status" value="1"/>
</dbReference>
<feature type="domain" description="PHD-type" evidence="5">
    <location>
        <begin position="2"/>
        <end position="53"/>
    </location>
</feature>
<sequence>MPLECARCSETIPVTHKRLKCTKCTKVYHNDCVGYSGENKPRTQWVCPSCTPISKTATTSLEATYSTKDIPLDLLNKIEDKMNSGSPVLVLRDGGYQLLGIIQKEPSTPLLAVSVTNYYSWIHKILRAGFDRFPNSFQALLGSGRSLAVTPVVNDTDSSAYARRSRSDVTAVVSGALQAGKSIRAVITEHQMLYKVASNIAYRVLGDETADIKIISICCDNHITFAILVEHIHVSYKASAK</sequence>
<dbReference type="InterPro" id="IPR011011">
    <property type="entry name" value="Znf_FYVE_PHD"/>
</dbReference>
<evidence type="ECO:0000313" key="6">
    <source>
        <dbReference type="EMBL" id="VVC91370.1"/>
    </source>
</evidence>
<dbReference type="InterPro" id="IPR013083">
    <property type="entry name" value="Znf_RING/FYVE/PHD"/>
</dbReference>
<dbReference type="InterPro" id="IPR001965">
    <property type="entry name" value="Znf_PHD"/>
</dbReference>
<dbReference type="PROSITE" id="PS50016">
    <property type="entry name" value="ZF_PHD_2"/>
    <property type="match status" value="1"/>
</dbReference>
<dbReference type="AlphaFoldDB" id="A0A5E4PZC6"/>
<keyword evidence="2 4" id="KW-0863">Zinc-finger</keyword>
<evidence type="ECO:0000256" key="4">
    <source>
        <dbReference type="PROSITE-ProRule" id="PRU00146"/>
    </source>
</evidence>
<dbReference type="InterPro" id="IPR019786">
    <property type="entry name" value="Zinc_finger_PHD-type_CS"/>
</dbReference>
<dbReference type="Pfam" id="PF00628">
    <property type="entry name" value="PHD"/>
    <property type="match status" value="1"/>
</dbReference>
<dbReference type="EMBL" id="FZQP02001037">
    <property type="protein sequence ID" value="VVC91370.1"/>
    <property type="molecule type" value="Genomic_DNA"/>
</dbReference>
<evidence type="ECO:0000256" key="3">
    <source>
        <dbReference type="ARBA" id="ARBA00022833"/>
    </source>
</evidence>
<keyword evidence="1" id="KW-0479">Metal-binding</keyword>
<accession>A0A5E4PZC6</accession>
<proteinExistence type="predicted"/>
<dbReference type="GO" id="GO:0008270">
    <property type="term" value="F:zinc ion binding"/>
    <property type="evidence" value="ECO:0007669"/>
    <property type="project" value="UniProtKB-KW"/>
</dbReference>
<dbReference type="Gene3D" id="3.30.40.10">
    <property type="entry name" value="Zinc/RING finger domain, C3HC4 (zinc finger)"/>
    <property type="match status" value="1"/>
</dbReference>